<gene>
    <name evidence="3" type="primary">LOC103334005</name>
</gene>
<feature type="transmembrane region" description="Helical" evidence="1">
    <location>
        <begin position="73"/>
        <end position="97"/>
    </location>
</feature>
<accession>A0ABM0P6Q2</accession>
<protein>
    <submittedName>
        <fullName evidence="3">Uncharacterized protein LOC103334005</fullName>
    </submittedName>
</protein>
<proteinExistence type="predicted"/>
<dbReference type="RefSeq" id="XP_008235143.1">
    <property type="nucleotide sequence ID" value="XM_008236921.1"/>
</dbReference>
<organism evidence="2 3">
    <name type="scientific">Prunus mume</name>
    <name type="common">Japanese apricot</name>
    <name type="synonym">Armeniaca mume</name>
    <dbReference type="NCBI Taxonomy" id="102107"/>
    <lineage>
        <taxon>Eukaryota</taxon>
        <taxon>Viridiplantae</taxon>
        <taxon>Streptophyta</taxon>
        <taxon>Embryophyta</taxon>
        <taxon>Tracheophyta</taxon>
        <taxon>Spermatophyta</taxon>
        <taxon>Magnoliopsida</taxon>
        <taxon>eudicotyledons</taxon>
        <taxon>Gunneridae</taxon>
        <taxon>Pentapetalae</taxon>
        <taxon>rosids</taxon>
        <taxon>fabids</taxon>
        <taxon>Rosales</taxon>
        <taxon>Rosaceae</taxon>
        <taxon>Amygdaloideae</taxon>
        <taxon>Amygdaleae</taxon>
        <taxon>Prunus</taxon>
    </lineage>
</organism>
<keyword evidence="1" id="KW-0812">Transmembrane</keyword>
<reference evidence="2" key="1">
    <citation type="journal article" date="2012" name="Nat. Commun.">
        <title>The genome of Prunus mume.</title>
        <authorList>
            <person name="Zhang Q."/>
            <person name="Chen W."/>
            <person name="Sun L."/>
            <person name="Zhao F."/>
            <person name="Huang B."/>
            <person name="Yang W."/>
            <person name="Tao Y."/>
            <person name="Wang J."/>
            <person name="Yuan Z."/>
            <person name="Fan G."/>
            <person name="Xing Z."/>
            <person name="Han C."/>
            <person name="Pan H."/>
            <person name="Zhong X."/>
            <person name="Shi W."/>
            <person name="Liang X."/>
            <person name="Du D."/>
            <person name="Sun F."/>
            <person name="Xu Z."/>
            <person name="Hao R."/>
            <person name="Lv T."/>
            <person name="Lv Y."/>
            <person name="Zheng Z."/>
            <person name="Sun M."/>
            <person name="Luo L."/>
            <person name="Cai M."/>
            <person name="Gao Y."/>
            <person name="Wang J."/>
            <person name="Yin Y."/>
            <person name="Xu X."/>
            <person name="Cheng T."/>
            <person name="Wang J."/>
        </authorList>
    </citation>
    <scope>NUCLEOTIDE SEQUENCE [LARGE SCALE GENOMIC DNA]</scope>
</reference>
<evidence type="ECO:0000313" key="2">
    <source>
        <dbReference type="Proteomes" id="UP000694861"/>
    </source>
</evidence>
<dbReference type="PANTHER" id="PTHR37172:SF3">
    <property type="entry name" value="TRANSMEMBRANE PROTEIN"/>
    <property type="match status" value="1"/>
</dbReference>
<keyword evidence="1" id="KW-0472">Membrane</keyword>
<evidence type="ECO:0000256" key="1">
    <source>
        <dbReference type="SAM" id="Phobius"/>
    </source>
</evidence>
<dbReference type="GeneID" id="103334005"/>
<evidence type="ECO:0000313" key="3">
    <source>
        <dbReference type="RefSeq" id="XP_008235143.1"/>
    </source>
</evidence>
<dbReference type="PANTHER" id="PTHR37172">
    <property type="entry name" value="TRANSMEMBRANE PROTEIN"/>
    <property type="match status" value="1"/>
</dbReference>
<sequence>MSLTSFLKQPFHTLTITLLSLLLPLSFLLLARLSCANYLLNLSFTPLHPDPNYNTTTTSSTLFSLLRYATPSLLYFLVSIVSTAAFIHCLTGKITIITEFPTPIFRPRLYTAWIFLCTLQVCVGLGIEGSIAAGINGATLGGVDERICLLSRAIFFLGLHETMLHWCRVVVKPVVDDTVFGAARGEKWVERVAVAASFGCIWWWRLRDEVESLVVVAKAKRELSMGIGVADFVGWWLYYLIVTIGMVRVVKGVMWLSMVLLCRRRSGGGNFANSCAEDHDLQDNKV</sequence>
<reference evidence="3" key="2">
    <citation type="submission" date="2025-08" db="UniProtKB">
        <authorList>
            <consortium name="RefSeq"/>
        </authorList>
    </citation>
    <scope>IDENTIFICATION</scope>
</reference>
<dbReference type="Proteomes" id="UP000694861">
    <property type="component" value="Linkage group LG6"/>
</dbReference>
<keyword evidence="1" id="KW-1133">Transmembrane helix</keyword>
<name>A0ABM0P6Q2_PRUMU</name>
<keyword evidence="2" id="KW-1185">Reference proteome</keyword>
<feature type="transmembrane region" description="Helical" evidence="1">
    <location>
        <begin position="236"/>
        <end position="261"/>
    </location>
</feature>
<feature type="transmembrane region" description="Helical" evidence="1">
    <location>
        <begin position="109"/>
        <end position="127"/>
    </location>
</feature>